<evidence type="ECO:0000313" key="4">
    <source>
        <dbReference type="EMBL" id="ARJ49939.1"/>
    </source>
</evidence>
<evidence type="ECO:0000256" key="2">
    <source>
        <dbReference type="ARBA" id="ARBA00022884"/>
    </source>
</evidence>
<comment type="domain">
    <text evidence="3">A Gly-cisPro motif from one monomer fits into the active site of the other monomer to allow specific chiral rejection of L-amino acids.</text>
</comment>
<dbReference type="InterPro" id="IPR023509">
    <property type="entry name" value="DTD-like_sf"/>
</dbReference>
<accession>A0AAC9RQX6</accession>
<comment type="catalytic activity">
    <reaction evidence="3">
        <text>glycyl-tRNA(Ala) + H2O = tRNA(Ala) + glycine + H(+)</text>
        <dbReference type="Rhea" id="RHEA:53744"/>
        <dbReference type="Rhea" id="RHEA-COMP:9657"/>
        <dbReference type="Rhea" id="RHEA-COMP:13640"/>
        <dbReference type="ChEBI" id="CHEBI:15377"/>
        <dbReference type="ChEBI" id="CHEBI:15378"/>
        <dbReference type="ChEBI" id="CHEBI:57305"/>
        <dbReference type="ChEBI" id="CHEBI:78442"/>
        <dbReference type="ChEBI" id="CHEBI:78522"/>
    </reaction>
</comment>
<dbReference type="EC" id="3.1.1.96" evidence="3"/>
<dbReference type="FunFam" id="3.50.80.10:FF:000001">
    <property type="entry name" value="D-aminoacyl-tRNA deacylase"/>
    <property type="match status" value="1"/>
</dbReference>
<dbReference type="RefSeq" id="WP_085236076.1">
    <property type="nucleotide sequence ID" value="NZ_CP020773.1"/>
</dbReference>
<keyword evidence="3" id="KW-0963">Cytoplasm</keyword>
<dbReference type="PANTHER" id="PTHR10472">
    <property type="entry name" value="D-TYROSYL-TRNA TYR DEACYLASE"/>
    <property type="match status" value="1"/>
</dbReference>
<reference evidence="4 5" key="1">
    <citation type="submission" date="2017-04" db="EMBL/GenBank/DDBJ databases">
        <authorList>
            <person name="Veseli I.A."/>
            <person name="Tang C."/>
            <person name="Pombert J.-F."/>
        </authorList>
    </citation>
    <scope>NUCLEOTIDE SEQUENCE [LARGE SCALE GENOMIC DNA]</scope>
    <source>
        <strain evidence="4 5">ATCC 700373</strain>
    </source>
</reference>
<evidence type="ECO:0000256" key="3">
    <source>
        <dbReference type="HAMAP-Rule" id="MF_00518"/>
    </source>
</evidence>
<dbReference type="GO" id="GO:0106026">
    <property type="term" value="F:Gly-tRNA(Ala) deacylase activity"/>
    <property type="evidence" value="ECO:0007669"/>
    <property type="project" value="UniProtKB-UniRule"/>
</dbReference>
<organism evidence="4 5">
    <name type="scientific">Staphylococcus lutrae</name>
    <dbReference type="NCBI Taxonomy" id="155085"/>
    <lineage>
        <taxon>Bacteria</taxon>
        <taxon>Bacillati</taxon>
        <taxon>Bacillota</taxon>
        <taxon>Bacilli</taxon>
        <taxon>Bacillales</taxon>
        <taxon>Staphylococcaceae</taxon>
        <taxon>Staphylococcus</taxon>
    </lineage>
</organism>
<name>A0AAC9RQX6_9STAP</name>
<dbReference type="SUPFAM" id="SSF69500">
    <property type="entry name" value="DTD-like"/>
    <property type="match status" value="1"/>
</dbReference>
<dbReference type="AlphaFoldDB" id="A0AAC9RQX6"/>
<dbReference type="NCBIfam" id="TIGR00256">
    <property type="entry name" value="D-aminoacyl-tRNA deacylase"/>
    <property type="match status" value="1"/>
</dbReference>
<dbReference type="HAMAP" id="MF_00518">
    <property type="entry name" value="Deacylase_Dtd"/>
    <property type="match status" value="1"/>
</dbReference>
<dbReference type="Proteomes" id="UP000242864">
    <property type="component" value="Chromosome"/>
</dbReference>
<dbReference type="GO" id="GO:0043908">
    <property type="term" value="F:Ser(Gly)-tRNA(Ala) hydrolase activity"/>
    <property type="evidence" value="ECO:0007669"/>
    <property type="project" value="UniProtKB-UniRule"/>
</dbReference>
<dbReference type="Gene3D" id="3.50.80.10">
    <property type="entry name" value="D-tyrosyl-tRNA(Tyr) deacylase"/>
    <property type="match status" value="1"/>
</dbReference>
<feature type="short sequence motif" description="Gly-cisPro motif, important for rejection of L-amino acids" evidence="3">
    <location>
        <begin position="136"/>
        <end position="137"/>
    </location>
</feature>
<comment type="similarity">
    <text evidence="1 3">Belongs to the DTD family.</text>
</comment>
<dbReference type="KEGG" id="slz:B5P37_00510"/>
<proteinExistence type="inferred from homology"/>
<comment type="subcellular location">
    <subcellularLocation>
        <location evidence="3">Cytoplasm</location>
    </subcellularLocation>
</comment>
<dbReference type="Pfam" id="PF02580">
    <property type="entry name" value="Tyr_Deacylase"/>
    <property type="match status" value="1"/>
</dbReference>
<sequence>MKIVVQKVRSARVKNHHIERHIERGLCLLVGIGEGDTEADAQVLAKKIANSRIFEDDNQKLNLNIQQINGEILSISQFTLYADVRKGNRPGFSRAMAPDEANRLYGYFNDQLRSFNLSVETGEFGTDMLVDIQNEGPVTIIFESEEGKIL</sequence>
<dbReference type="EMBL" id="CP020773">
    <property type="protein sequence ID" value="ARJ49939.1"/>
    <property type="molecule type" value="Genomic_DNA"/>
</dbReference>
<dbReference type="InterPro" id="IPR003732">
    <property type="entry name" value="Daa-tRNA_deacyls_DTD"/>
</dbReference>
<dbReference type="GO" id="GO:0005737">
    <property type="term" value="C:cytoplasm"/>
    <property type="evidence" value="ECO:0007669"/>
    <property type="project" value="UniProtKB-SubCell"/>
</dbReference>
<gene>
    <name evidence="3" type="primary">dtd</name>
    <name evidence="4" type="ORF">B5P37_00510</name>
</gene>
<comment type="subunit">
    <text evidence="3">Homodimer.</text>
</comment>
<keyword evidence="3" id="KW-0378">Hydrolase</keyword>
<dbReference type="EC" id="3.1.1.-" evidence="3"/>
<dbReference type="GO" id="GO:0019478">
    <property type="term" value="P:D-amino acid catabolic process"/>
    <property type="evidence" value="ECO:0007669"/>
    <property type="project" value="UniProtKB-UniRule"/>
</dbReference>
<evidence type="ECO:0000313" key="5">
    <source>
        <dbReference type="Proteomes" id="UP000242864"/>
    </source>
</evidence>
<dbReference type="GO" id="GO:0051500">
    <property type="term" value="F:D-tyrosyl-tRNA(Tyr) deacylase activity"/>
    <property type="evidence" value="ECO:0007669"/>
    <property type="project" value="TreeGrafter"/>
</dbReference>
<keyword evidence="3" id="KW-0820">tRNA-binding</keyword>
<comment type="function">
    <text evidence="3">An aminoacyl-tRNA editing enzyme that deacylates mischarged D-aminoacyl-tRNAs. Also deacylates mischarged glycyl-tRNA(Ala), protecting cells against glycine mischarging by AlaRS. Acts via tRNA-based rather than protein-based catalysis; rejects L-amino acids rather than detecting D-amino acids in the active site. By recycling D-aminoacyl-tRNA to D-amino acids and free tRNA molecules, this enzyme counteracts the toxicity associated with the formation of D-aminoacyl-tRNA entities in vivo and helps enforce protein L-homochirality.</text>
</comment>
<evidence type="ECO:0000256" key="1">
    <source>
        <dbReference type="ARBA" id="ARBA00009673"/>
    </source>
</evidence>
<keyword evidence="2 3" id="KW-0694">RNA-binding</keyword>
<dbReference type="GO" id="GO:0000049">
    <property type="term" value="F:tRNA binding"/>
    <property type="evidence" value="ECO:0007669"/>
    <property type="project" value="UniProtKB-UniRule"/>
</dbReference>
<dbReference type="PANTHER" id="PTHR10472:SF5">
    <property type="entry name" value="D-AMINOACYL-TRNA DEACYLASE 1"/>
    <property type="match status" value="1"/>
</dbReference>
<protein>
    <recommendedName>
        <fullName evidence="3">D-aminoacyl-tRNA deacylase</fullName>
        <shortName evidence="3">DTD</shortName>
        <ecNumber evidence="3">3.1.1.96</ecNumber>
    </recommendedName>
    <alternativeName>
        <fullName evidence="3">Gly-tRNA(Ala) deacylase</fullName>
        <ecNumber evidence="3">3.1.1.-</ecNumber>
    </alternativeName>
</protein>
<comment type="catalytic activity">
    <reaction evidence="3">
        <text>a D-aminoacyl-tRNA + H2O = a tRNA + a D-alpha-amino acid + H(+)</text>
        <dbReference type="Rhea" id="RHEA:13953"/>
        <dbReference type="Rhea" id="RHEA-COMP:10123"/>
        <dbReference type="Rhea" id="RHEA-COMP:10124"/>
        <dbReference type="ChEBI" id="CHEBI:15377"/>
        <dbReference type="ChEBI" id="CHEBI:15378"/>
        <dbReference type="ChEBI" id="CHEBI:59871"/>
        <dbReference type="ChEBI" id="CHEBI:78442"/>
        <dbReference type="ChEBI" id="CHEBI:79333"/>
        <dbReference type="EC" id="3.1.1.96"/>
    </reaction>
</comment>
<keyword evidence="5" id="KW-1185">Reference proteome</keyword>